<evidence type="ECO:0000313" key="6">
    <source>
        <dbReference type="EMBL" id="TCO71055.1"/>
    </source>
</evidence>
<name>A0A4R2KWI5_9FIRM</name>
<gene>
    <name evidence="6" type="ORF">EV214_12343</name>
</gene>
<feature type="domain" description="Sigma-54 factor interaction" evidence="5">
    <location>
        <begin position="314"/>
        <end position="543"/>
    </location>
</feature>
<reference evidence="6 7" key="1">
    <citation type="submission" date="2019-03" db="EMBL/GenBank/DDBJ databases">
        <title>Genomic Encyclopedia of Type Strains, Phase IV (KMG-IV): sequencing the most valuable type-strain genomes for metagenomic binning, comparative biology and taxonomic classification.</title>
        <authorList>
            <person name="Goeker M."/>
        </authorList>
    </citation>
    <scope>NUCLEOTIDE SEQUENCE [LARGE SCALE GENOMIC DNA]</scope>
    <source>
        <strain evidence="6 7">DSM 102940</strain>
    </source>
</reference>
<dbReference type="GO" id="GO:0005524">
    <property type="term" value="F:ATP binding"/>
    <property type="evidence" value="ECO:0007669"/>
    <property type="project" value="UniProtKB-KW"/>
</dbReference>
<dbReference type="Pfam" id="PF25601">
    <property type="entry name" value="AAA_lid_14"/>
    <property type="match status" value="1"/>
</dbReference>
<proteinExistence type="predicted"/>
<dbReference type="GO" id="GO:0006355">
    <property type="term" value="P:regulation of DNA-templated transcription"/>
    <property type="evidence" value="ECO:0007669"/>
    <property type="project" value="InterPro"/>
</dbReference>
<comment type="caution">
    <text evidence="6">The sequence shown here is derived from an EMBL/GenBank/DDBJ whole genome shotgun (WGS) entry which is preliminary data.</text>
</comment>
<dbReference type="InterPro" id="IPR002078">
    <property type="entry name" value="Sigma_54_int"/>
</dbReference>
<dbReference type="RefSeq" id="WP_132246819.1">
    <property type="nucleotide sequence ID" value="NZ_SLWV01000023.1"/>
</dbReference>
<dbReference type="InterPro" id="IPR035965">
    <property type="entry name" value="PAS-like_dom_sf"/>
</dbReference>
<sequence>MIFENHLFEQIINNIDVGIIYIDKNHNIKQVNQYAQEALGIIIDPHKSHLGGKINPGDIVVIVDNHIGNDDGGLTPEDLKVININDKDIKTNDTLIGIGIFKNAEIKPIYKHCRNLGAVCEFKIKTNHLGFHIEAYIDSIEKENVIIVNGIKYSIKFFNSIGHIVVIDKISGNIKFFQAKGYTVRKENIRRLLQGNTFLPKGDKSFGSINLHEKKLEEIVECDALISDLDLILQEKLSSIQNKFYELNQRPALCSIHTIKNNHEVAGAFITLNDASEPYKMLKNRNAILSELEKIQNNYITQNYTFPPNSFQDFVGNSAKINEVKYLAYKASSFKLTVIITGESGTGKSQLAREIHRLYKGDSPFIEVNCSSIPHNLFESELFGYVGGAFTGALPSGKDGYFQMANSGTIFLDEVGEIPNEIQVKLLHVLQNRKFYKIGSSKPTNIDVRIIAATNMDLRKEVQNGSFREDLYYRLNVFPIKIPPLRERTSDIYILINNILKNLSNFHNISYKQLSGEALNKLLNYSWPGNVRELENTLERAMTLCETNILYPEHIYLEDITSQNNILTLKNMLDIAEKRALEDAIIQYNHNKNLIIKNLNISKSSFYEKIKRYNIKF</sequence>
<dbReference type="SMART" id="SM00382">
    <property type="entry name" value="AAA"/>
    <property type="match status" value="1"/>
</dbReference>
<dbReference type="Pfam" id="PF13188">
    <property type="entry name" value="PAS_8"/>
    <property type="match status" value="1"/>
</dbReference>
<keyword evidence="1" id="KW-0547">Nucleotide-binding</keyword>
<dbReference type="Proteomes" id="UP000294919">
    <property type="component" value="Unassembled WGS sequence"/>
</dbReference>
<dbReference type="PROSITE" id="PS50045">
    <property type="entry name" value="SIGMA54_INTERACT_4"/>
    <property type="match status" value="1"/>
</dbReference>
<protein>
    <submittedName>
        <fullName evidence="6">Sigma-54 interacting transcriptional regulator</fullName>
    </submittedName>
</protein>
<dbReference type="InterPro" id="IPR003593">
    <property type="entry name" value="AAA+_ATPase"/>
</dbReference>
<dbReference type="InterPro" id="IPR009057">
    <property type="entry name" value="Homeodomain-like_sf"/>
</dbReference>
<dbReference type="InterPro" id="IPR027417">
    <property type="entry name" value="P-loop_NTPase"/>
</dbReference>
<dbReference type="PROSITE" id="PS00675">
    <property type="entry name" value="SIGMA54_INTERACT_1"/>
    <property type="match status" value="1"/>
</dbReference>
<evidence type="ECO:0000256" key="1">
    <source>
        <dbReference type="ARBA" id="ARBA00022741"/>
    </source>
</evidence>
<keyword evidence="4" id="KW-0804">Transcription</keyword>
<dbReference type="CDD" id="cd00009">
    <property type="entry name" value="AAA"/>
    <property type="match status" value="1"/>
</dbReference>
<keyword evidence="2" id="KW-0067">ATP-binding</keyword>
<evidence type="ECO:0000256" key="2">
    <source>
        <dbReference type="ARBA" id="ARBA00022840"/>
    </source>
</evidence>
<dbReference type="PANTHER" id="PTHR32071:SF57">
    <property type="entry name" value="C4-DICARBOXYLATE TRANSPORT TRANSCRIPTIONAL REGULATORY PROTEIN DCTD"/>
    <property type="match status" value="1"/>
</dbReference>
<keyword evidence="7" id="KW-1185">Reference proteome</keyword>
<dbReference type="InterPro" id="IPR000014">
    <property type="entry name" value="PAS"/>
</dbReference>
<keyword evidence="3" id="KW-0805">Transcription regulation</keyword>
<dbReference type="EMBL" id="SLWV01000023">
    <property type="protein sequence ID" value="TCO71055.1"/>
    <property type="molecule type" value="Genomic_DNA"/>
</dbReference>
<dbReference type="OrthoDB" id="9803970at2"/>
<dbReference type="Gene3D" id="3.30.450.20">
    <property type="entry name" value="PAS domain"/>
    <property type="match status" value="1"/>
</dbReference>
<dbReference type="AlphaFoldDB" id="A0A4R2KWI5"/>
<dbReference type="InterPro" id="IPR058031">
    <property type="entry name" value="AAA_lid_NorR"/>
</dbReference>
<dbReference type="Gene3D" id="1.10.8.60">
    <property type="match status" value="1"/>
</dbReference>
<evidence type="ECO:0000259" key="5">
    <source>
        <dbReference type="PROSITE" id="PS50045"/>
    </source>
</evidence>
<accession>A0A4R2KWI5</accession>
<dbReference type="InterPro" id="IPR025944">
    <property type="entry name" value="Sigma_54_int_dom_CS"/>
</dbReference>
<dbReference type="PANTHER" id="PTHR32071">
    <property type="entry name" value="TRANSCRIPTIONAL REGULATORY PROTEIN"/>
    <property type="match status" value="1"/>
</dbReference>
<dbReference type="PROSITE" id="PS00688">
    <property type="entry name" value="SIGMA54_INTERACT_3"/>
    <property type="match status" value="1"/>
</dbReference>
<evidence type="ECO:0000256" key="4">
    <source>
        <dbReference type="ARBA" id="ARBA00023163"/>
    </source>
</evidence>
<dbReference type="SUPFAM" id="SSF55785">
    <property type="entry name" value="PYP-like sensor domain (PAS domain)"/>
    <property type="match status" value="1"/>
</dbReference>
<evidence type="ECO:0000313" key="7">
    <source>
        <dbReference type="Proteomes" id="UP000294919"/>
    </source>
</evidence>
<dbReference type="InterPro" id="IPR025662">
    <property type="entry name" value="Sigma_54_int_dom_ATP-bd_1"/>
</dbReference>
<evidence type="ECO:0000256" key="3">
    <source>
        <dbReference type="ARBA" id="ARBA00023015"/>
    </source>
</evidence>
<dbReference type="SUPFAM" id="SSF46689">
    <property type="entry name" value="Homeodomain-like"/>
    <property type="match status" value="1"/>
</dbReference>
<dbReference type="SUPFAM" id="SSF52540">
    <property type="entry name" value="P-loop containing nucleoside triphosphate hydrolases"/>
    <property type="match status" value="1"/>
</dbReference>
<organism evidence="6 7">
    <name type="scientific">Marinisporobacter balticus</name>
    <dbReference type="NCBI Taxonomy" id="2018667"/>
    <lineage>
        <taxon>Bacteria</taxon>
        <taxon>Bacillati</taxon>
        <taxon>Bacillota</taxon>
        <taxon>Clostridia</taxon>
        <taxon>Peptostreptococcales</taxon>
        <taxon>Thermotaleaceae</taxon>
        <taxon>Marinisporobacter</taxon>
    </lineage>
</organism>
<dbReference type="Gene3D" id="1.10.10.60">
    <property type="entry name" value="Homeodomain-like"/>
    <property type="match status" value="1"/>
</dbReference>
<dbReference type="Gene3D" id="3.40.50.300">
    <property type="entry name" value="P-loop containing nucleotide triphosphate hydrolases"/>
    <property type="match status" value="1"/>
</dbReference>
<dbReference type="FunFam" id="3.40.50.300:FF:000006">
    <property type="entry name" value="DNA-binding transcriptional regulator NtrC"/>
    <property type="match status" value="1"/>
</dbReference>
<dbReference type="Pfam" id="PF00158">
    <property type="entry name" value="Sigma54_activat"/>
    <property type="match status" value="1"/>
</dbReference>